<dbReference type="InterPro" id="IPR005467">
    <property type="entry name" value="His_kinase_dom"/>
</dbReference>
<keyword evidence="9" id="KW-0902">Two-component regulatory system</keyword>
<dbReference type="SMART" id="SM00448">
    <property type="entry name" value="REC"/>
    <property type="match status" value="1"/>
</dbReference>
<dbReference type="SUPFAM" id="SSF55781">
    <property type="entry name" value="GAF domain-like"/>
    <property type="match status" value="2"/>
</dbReference>
<keyword evidence="2 11" id="KW-0597">Phosphoprotein</keyword>
<feature type="region of interest" description="Disordered" evidence="12">
    <location>
        <begin position="865"/>
        <end position="903"/>
    </location>
</feature>
<keyword evidence="4" id="KW-0808">Transferase</keyword>
<dbReference type="Proteomes" id="UP000277580">
    <property type="component" value="Unassembled WGS sequence"/>
</dbReference>
<keyword evidence="17" id="KW-1185">Reference proteome</keyword>
<dbReference type="Gene3D" id="3.30.450.20">
    <property type="entry name" value="PAS domain"/>
    <property type="match status" value="1"/>
</dbReference>
<dbReference type="PROSITE" id="PS50110">
    <property type="entry name" value="RESPONSE_REGULATORY"/>
    <property type="match status" value="1"/>
</dbReference>
<dbReference type="InterPro" id="IPR011006">
    <property type="entry name" value="CheY-like_superfamily"/>
</dbReference>
<dbReference type="Gene3D" id="3.40.50.2300">
    <property type="match status" value="1"/>
</dbReference>
<dbReference type="InterPro" id="IPR013515">
    <property type="entry name" value="Phytochrome_cen-reg"/>
</dbReference>
<evidence type="ECO:0000256" key="11">
    <source>
        <dbReference type="PROSITE-ProRule" id="PRU00169"/>
    </source>
</evidence>
<dbReference type="PANTHER" id="PTHR43065:SF10">
    <property type="entry name" value="PEROXIDE STRESS-ACTIVATED HISTIDINE KINASE MAK3"/>
    <property type="match status" value="1"/>
</dbReference>
<feature type="region of interest" description="Disordered" evidence="12">
    <location>
        <begin position="796"/>
        <end position="817"/>
    </location>
</feature>
<dbReference type="InterPro" id="IPR013654">
    <property type="entry name" value="PAS_2"/>
</dbReference>
<dbReference type="Gene3D" id="1.10.287.130">
    <property type="match status" value="1"/>
</dbReference>
<dbReference type="GO" id="GO:0006355">
    <property type="term" value="P:regulation of DNA-templated transcription"/>
    <property type="evidence" value="ECO:0007669"/>
    <property type="project" value="InterPro"/>
</dbReference>
<evidence type="ECO:0000313" key="16">
    <source>
        <dbReference type="EMBL" id="RPB16736.1"/>
    </source>
</evidence>
<evidence type="ECO:0000259" key="13">
    <source>
        <dbReference type="PROSITE" id="PS50046"/>
    </source>
</evidence>
<dbReference type="SUPFAM" id="SSF47384">
    <property type="entry name" value="Homodimeric domain of signal transducing histidine kinase"/>
    <property type="match status" value="1"/>
</dbReference>
<evidence type="ECO:0000256" key="1">
    <source>
        <dbReference type="ARBA" id="ARBA00022543"/>
    </source>
</evidence>
<keyword evidence="8" id="KW-0157">Chromophore</keyword>
<dbReference type="Pfam" id="PF00360">
    <property type="entry name" value="PHY"/>
    <property type="match status" value="1"/>
</dbReference>
<dbReference type="CDD" id="cd00082">
    <property type="entry name" value="HisKA"/>
    <property type="match status" value="1"/>
</dbReference>
<dbReference type="Pfam" id="PF01590">
    <property type="entry name" value="GAF"/>
    <property type="match status" value="1"/>
</dbReference>
<dbReference type="InterPro" id="IPR003018">
    <property type="entry name" value="GAF"/>
</dbReference>
<evidence type="ECO:0000256" key="3">
    <source>
        <dbReference type="ARBA" id="ARBA00022606"/>
    </source>
</evidence>
<dbReference type="GO" id="GO:0000155">
    <property type="term" value="F:phosphorelay sensor kinase activity"/>
    <property type="evidence" value="ECO:0007669"/>
    <property type="project" value="InterPro"/>
</dbReference>
<feature type="compositionally biased region" description="Polar residues" evidence="12">
    <location>
        <begin position="1003"/>
        <end position="1012"/>
    </location>
</feature>
<dbReference type="InterPro" id="IPR001294">
    <property type="entry name" value="Phytochrome"/>
</dbReference>
<dbReference type="Gene3D" id="3.30.565.10">
    <property type="entry name" value="Histidine kinase-like ATPase, C-terminal domain"/>
    <property type="match status" value="1"/>
</dbReference>
<keyword evidence="5" id="KW-0547">Nucleotide-binding</keyword>
<dbReference type="InterPro" id="IPR016132">
    <property type="entry name" value="Phyto_chromo_attachment"/>
</dbReference>
<dbReference type="SMART" id="SM00388">
    <property type="entry name" value="HisKA"/>
    <property type="match status" value="1"/>
</dbReference>
<keyword evidence="3" id="KW-0716">Sensory transduction</keyword>
<evidence type="ECO:0000256" key="12">
    <source>
        <dbReference type="SAM" id="MobiDB-lite"/>
    </source>
</evidence>
<evidence type="ECO:0000256" key="7">
    <source>
        <dbReference type="ARBA" id="ARBA00022840"/>
    </source>
</evidence>
<keyword evidence="1" id="KW-0600">Photoreceptor protein</keyword>
<dbReference type="SUPFAM" id="SSF55785">
    <property type="entry name" value="PYP-like sensor domain (PAS domain)"/>
    <property type="match status" value="1"/>
</dbReference>
<dbReference type="PROSITE" id="PS50109">
    <property type="entry name" value="HIS_KIN"/>
    <property type="match status" value="1"/>
</dbReference>
<dbReference type="InterPro" id="IPR036890">
    <property type="entry name" value="HATPase_C_sf"/>
</dbReference>
<feature type="domain" description="Response regulatory" evidence="15">
    <location>
        <begin position="1086"/>
        <end position="1217"/>
    </location>
</feature>
<dbReference type="InterPro" id="IPR003594">
    <property type="entry name" value="HATPase_dom"/>
</dbReference>
<dbReference type="SUPFAM" id="SSF55874">
    <property type="entry name" value="ATPase domain of HSP90 chaperone/DNA topoisomerase II/histidine kinase"/>
    <property type="match status" value="1"/>
</dbReference>
<dbReference type="FunFam" id="3.30.450.270:FF:000002">
    <property type="entry name" value="Sensor histidine kinase/response regulator, putative"/>
    <property type="match status" value="1"/>
</dbReference>
<protein>
    <submittedName>
        <fullName evidence="16">Putative cyanobacterial phytochrome B</fullName>
    </submittedName>
</protein>
<evidence type="ECO:0000259" key="14">
    <source>
        <dbReference type="PROSITE" id="PS50109"/>
    </source>
</evidence>
<evidence type="ECO:0000259" key="15">
    <source>
        <dbReference type="PROSITE" id="PS50110"/>
    </source>
</evidence>
<dbReference type="Pfam" id="PF02518">
    <property type="entry name" value="HATPase_c"/>
    <property type="match status" value="1"/>
</dbReference>
<gene>
    <name evidence="16" type="ORF">P167DRAFT_480227</name>
</gene>
<dbReference type="OrthoDB" id="2015534at2759"/>
<dbReference type="SUPFAM" id="SSF52172">
    <property type="entry name" value="CheY-like"/>
    <property type="match status" value="1"/>
</dbReference>
<feature type="region of interest" description="Disordered" evidence="12">
    <location>
        <begin position="915"/>
        <end position="1017"/>
    </location>
</feature>
<organism evidence="16 17">
    <name type="scientific">Morchella conica CCBAS932</name>
    <dbReference type="NCBI Taxonomy" id="1392247"/>
    <lineage>
        <taxon>Eukaryota</taxon>
        <taxon>Fungi</taxon>
        <taxon>Dikarya</taxon>
        <taxon>Ascomycota</taxon>
        <taxon>Pezizomycotina</taxon>
        <taxon>Pezizomycetes</taxon>
        <taxon>Pezizales</taxon>
        <taxon>Morchellaceae</taxon>
        <taxon>Morchella</taxon>
    </lineage>
</organism>
<dbReference type="SMART" id="SM00387">
    <property type="entry name" value="HATPase_c"/>
    <property type="match status" value="1"/>
</dbReference>
<dbReference type="Pfam" id="PF08446">
    <property type="entry name" value="PAS_2"/>
    <property type="match status" value="1"/>
</dbReference>
<feature type="region of interest" description="Disordered" evidence="12">
    <location>
        <begin position="1235"/>
        <end position="1258"/>
    </location>
</feature>
<dbReference type="EMBL" id="ML119107">
    <property type="protein sequence ID" value="RPB16736.1"/>
    <property type="molecule type" value="Genomic_DNA"/>
</dbReference>
<feature type="domain" description="Phytochrome chromophore attachment site" evidence="13">
    <location>
        <begin position="247"/>
        <end position="409"/>
    </location>
</feature>
<reference evidence="16 17" key="1">
    <citation type="journal article" date="2018" name="Nat. Ecol. Evol.">
        <title>Pezizomycetes genomes reveal the molecular basis of ectomycorrhizal truffle lifestyle.</title>
        <authorList>
            <person name="Murat C."/>
            <person name="Payen T."/>
            <person name="Noel B."/>
            <person name="Kuo A."/>
            <person name="Morin E."/>
            <person name="Chen J."/>
            <person name="Kohler A."/>
            <person name="Krizsan K."/>
            <person name="Balestrini R."/>
            <person name="Da Silva C."/>
            <person name="Montanini B."/>
            <person name="Hainaut M."/>
            <person name="Levati E."/>
            <person name="Barry K.W."/>
            <person name="Belfiori B."/>
            <person name="Cichocki N."/>
            <person name="Clum A."/>
            <person name="Dockter R.B."/>
            <person name="Fauchery L."/>
            <person name="Guy J."/>
            <person name="Iotti M."/>
            <person name="Le Tacon F."/>
            <person name="Lindquist E.A."/>
            <person name="Lipzen A."/>
            <person name="Malagnac F."/>
            <person name="Mello A."/>
            <person name="Molinier V."/>
            <person name="Miyauchi S."/>
            <person name="Poulain J."/>
            <person name="Riccioni C."/>
            <person name="Rubini A."/>
            <person name="Sitrit Y."/>
            <person name="Splivallo R."/>
            <person name="Traeger S."/>
            <person name="Wang M."/>
            <person name="Zifcakova L."/>
            <person name="Wipf D."/>
            <person name="Zambonelli A."/>
            <person name="Paolocci F."/>
            <person name="Nowrousian M."/>
            <person name="Ottonello S."/>
            <person name="Baldrian P."/>
            <person name="Spatafora J.W."/>
            <person name="Henrissat B."/>
            <person name="Nagy L.G."/>
            <person name="Aury J.M."/>
            <person name="Wincker P."/>
            <person name="Grigoriev I.V."/>
            <person name="Bonfante P."/>
            <person name="Martin F.M."/>
        </authorList>
    </citation>
    <scope>NUCLEOTIDE SEQUENCE [LARGE SCALE GENOMIC DNA]</scope>
    <source>
        <strain evidence="16 17">CCBAS932</strain>
    </source>
</reference>
<dbReference type="AlphaFoldDB" id="A0A3N4L1N6"/>
<proteinExistence type="predicted"/>
<dbReference type="CDD" id="cd17546">
    <property type="entry name" value="REC_hyHK_CKI1_RcsC-like"/>
    <property type="match status" value="1"/>
</dbReference>
<dbReference type="Pfam" id="PF00512">
    <property type="entry name" value="HisKA"/>
    <property type="match status" value="1"/>
</dbReference>
<feature type="compositionally biased region" description="Basic and acidic residues" evidence="12">
    <location>
        <begin position="1060"/>
        <end position="1077"/>
    </location>
</feature>
<evidence type="ECO:0000256" key="5">
    <source>
        <dbReference type="ARBA" id="ARBA00022741"/>
    </source>
</evidence>
<keyword evidence="7" id="KW-0067">ATP-binding</keyword>
<evidence type="ECO:0000256" key="6">
    <source>
        <dbReference type="ARBA" id="ARBA00022777"/>
    </source>
</evidence>
<evidence type="ECO:0000256" key="10">
    <source>
        <dbReference type="ARBA" id="ARBA00023170"/>
    </source>
</evidence>
<sequence>MFFGGRGNRLSENIEEETFITARFKHKMTKDGHAVVTGVSGAETLQRCEDEPIHIPGAVQGFGTLVALREDASGALDVKIASENSKLLIGYSPAELFALSDFCNILSEEQAENLYEHLDFIRDDSSDLLNSGPEVFPLVITAPDSTRIKIWCAIHITDANPDLIVCEFELEDDQLFPLFNPADEVFNTPEDTLGSNPSEEDFLESTLCMSRPLRVLRRARKRRGQAATMEVFNLMSQIQDQLSSATTLDAFLKISVGVVKELTGFHRVMIYQFDENWNGRVVTELVDPRATKDLYKGLNFPASDIPKQARDLYRINKVRLLYDRDQETARLVCKSKEFLDKPLDMTHSYLRAMSPIHLKYLKNMSVRASMSISITAFGELWGLVSCHTYGQKGMRVSFPIRKMCRLIGETMSQNIERLSYASRLQARKLINTVPTEQNPGGYIVASSDDLLKLFDVDFGLLSIREETKVLGTLQHSQEALALVEYLRIRLFTSIVTSQDLSVDFPDLDYAPGFSEIAGLLLVPLSIGGHDFIVFFRKGQLRQVNWAGNPYEKNLREGTQGYLEPRQSFRIWSETVVGKSREWTEEQVETAAVLCLVYGKFIEVWRQKEAALQKSQLTKLLLANASHEVRTPLNAIINYLEIALESPLDHETRDNLMRSHTASKSLIYVINDLLDLTRTEEGQDLVMDEIFDLCNTVNEATSIFRSDIERKKISLDIIEYPGLPKFVKGDQSRLRQALSNITGNAIQYTDQGGVKIEIWMPSSDNDRCQIEIAIQDTGAGMSAKKLDLLFREFEQVQTEEDQESSAPTGIEGVPNKPRVDQTLDGLSKIPGQKMLGLGLAVVARTIRNMNGQLRLKSEEGKGSRFTISLPFTLPSEKEGVESGSQPMSIRDPSPRPQCATPPLLDQDSNELLLIDSSPQKQSSASMERKNSTGSMKSLGSQSSGRSEIERLVHAISAPPFNTSPNETPISYRPSTARSLPSSKPVTARPKCPPGPSSPGAPNLPSISLQSQPGQEAVEGSAVPIRAVRIPDKVPLVPGSDSALDKPVVQSSVQILKKKKPVKDVKDGPVKDGPVKDGPVKDGPVKFKVLIAEDDPINSKIIRKRMEKLGHEVCLTVNGAECADTFTKTGEDYNIVLMDMQMPIMDGGTSTTRIRSHEVSDPTRGIPQKHLLNGRVPIFAVSASLVEERRKEYMELGFDGWILKPVDFKRLQTLMEGILDSDARRSSAYQPGAWERGGWFLGSPEEAESSTPRSEDATPL</sequence>
<evidence type="ECO:0000256" key="8">
    <source>
        <dbReference type="ARBA" id="ARBA00022991"/>
    </source>
</evidence>
<evidence type="ECO:0000256" key="2">
    <source>
        <dbReference type="ARBA" id="ARBA00022553"/>
    </source>
</evidence>
<feature type="domain" description="Histidine kinase" evidence="14">
    <location>
        <begin position="623"/>
        <end position="872"/>
    </location>
</feature>
<dbReference type="GO" id="GO:0009584">
    <property type="term" value="P:detection of visible light"/>
    <property type="evidence" value="ECO:0007669"/>
    <property type="project" value="InterPro"/>
</dbReference>
<dbReference type="InParanoid" id="A0A3N4L1N6"/>
<dbReference type="InterPro" id="IPR035965">
    <property type="entry name" value="PAS-like_dom_sf"/>
</dbReference>
<name>A0A3N4L1N6_9PEZI</name>
<dbReference type="STRING" id="1392247.A0A3N4L1N6"/>
<feature type="compositionally biased region" description="Polar residues" evidence="12">
    <location>
        <begin position="958"/>
        <end position="983"/>
    </location>
</feature>
<evidence type="ECO:0000313" key="17">
    <source>
        <dbReference type="Proteomes" id="UP000277580"/>
    </source>
</evidence>
<keyword evidence="6" id="KW-0418">Kinase</keyword>
<dbReference type="InterPro" id="IPR029016">
    <property type="entry name" value="GAF-like_dom_sf"/>
</dbReference>
<accession>A0A3N4L1N6</accession>
<dbReference type="Pfam" id="PF00072">
    <property type="entry name" value="Response_reg"/>
    <property type="match status" value="1"/>
</dbReference>
<dbReference type="PRINTS" id="PR01033">
    <property type="entry name" value="PHYTOCHROME"/>
</dbReference>
<evidence type="ECO:0000256" key="9">
    <source>
        <dbReference type="ARBA" id="ARBA00023012"/>
    </source>
</evidence>
<dbReference type="InterPro" id="IPR043150">
    <property type="entry name" value="Phytochrome_PHY_sf"/>
</dbReference>
<evidence type="ECO:0000256" key="4">
    <source>
        <dbReference type="ARBA" id="ARBA00022679"/>
    </source>
</evidence>
<dbReference type="PROSITE" id="PS50046">
    <property type="entry name" value="PHYTOCHROME_2"/>
    <property type="match status" value="1"/>
</dbReference>
<dbReference type="PANTHER" id="PTHR43065">
    <property type="entry name" value="SENSOR HISTIDINE KINASE"/>
    <property type="match status" value="1"/>
</dbReference>
<feature type="compositionally biased region" description="Polar residues" evidence="12">
    <location>
        <begin position="915"/>
        <end position="944"/>
    </location>
</feature>
<dbReference type="InterPro" id="IPR036097">
    <property type="entry name" value="HisK_dim/P_sf"/>
</dbReference>
<dbReference type="GO" id="GO:0009881">
    <property type="term" value="F:photoreceptor activity"/>
    <property type="evidence" value="ECO:0007669"/>
    <property type="project" value="UniProtKB-KW"/>
</dbReference>
<feature type="modified residue" description="4-aspartylphosphate" evidence="11">
    <location>
        <position position="1137"/>
    </location>
</feature>
<dbReference type="InterPro" id="IPR001789">
    <property type="entry name" value="Sig_transdc_resp-reg_receiver"/>
</dbReference>
<dbReference type="GO" id="GO:0005524">
    <property type="term" value="F:ATP binding"/>
    <property type="evidence" value="ECO:0007669"/>
    <property type="project" value="UniProtKB-KW"/>
</dbReference>
<dbReference type="InterPro" id="IPR003661">
    <property type="entry name" value="HisK_dim/P_dom"/>
</dbReference>
<dbReference type="Gene3D" id="3.30.450.40">
    <property type="match status" value="1"/>
</dbReference>
<dbReference type="Gene3D" id="3.30.450.270">
    <property type="match status" value="1"/>
</dbReference>
<keyword evidence="10" id="KW-0675">Receptor</keyword>
<feature type="region of interest" description="Disordered" evidence="12">
    <location>
        <begin position="1057"/>
        <end position="1077"/>
    </location>
</feature>